<dbReference type="AlphaFoldDB" id="A0A812J7U2"/>
<evidence type="ECO:0000256" key="4">
    <source>
        <dbReference type="PIRSR" id="PIRSR600407-2"/>
    </source>
</evidence>
<feature type="active site" description="Proton acceptor" evidence="3">
    <location>
        <position position="43"/>
    </location>
</feature>
<evidence type="ECO:0000256" key="3">
    <source>
        <dbReference type="PIRSR" id="PIRSR600407-1"/>
    </source>
</evidence>
<keyword evidence="4" id="KW-0067">ATP-binding</keyword>
<dbReference type="PANTHER" id="PTHR11782:SF83">
    <property type="entry name" value="GUANOSINE-DIPHOSPHATASE"/>
    <property type="match status" value="1"/>
</dbReference>
<keyword evidence="6" id="KW-1185">Reference proteome</keyword>
<proteinExistence type="inferred from homology"/>
<dbReference type="EMBL" id="CAJNJA010005671">
    <property type="protein sequence ID" value="CAE7195748.1"/>
    <property type="molecule type" value="Genomic_DNA"/>
</dbReference>
<sequence>MRLLPAGEQSSIWSTLHAQLAGAKDFPFDQGAFQARTVSGDEEGLWAVLATNFLMGRMGHDLLSHGQGKPLGLMDLGGSSTQIGIPSPVAAEKGINFSSGVLVKSYLGFGMTHIQHKVRSKFGSDLSCYMPGSQTKEEGPLQGDRFGDAPNCRKLIADLLQQESTSCLAESQSACLGDLKGNQESAWAIEGDVDFYGVSGLTYVMDFVRWWLQNSEQKHPFLDTYPKPTLNELQSAVDLMCSGQYQKIKDWTDQKTKRHQFTDYDNLPFRCFQANYILVLL</sequence>
<name>A0A812J7U2_9DINO</name>
<keyword evidence="2" id="KW-0378">Hydrolase</keyword>
<evidence type="ECO:0000313" key="6">
    <source>
        <dbReference type="Proteomes" id="UP000601435"/>
    </source>
</evidence>
<keyword evidence="4" id="KW-0547">Nucleotide-binding</keyword>
<accession>A0A812J7U2</accession>
<dbReference type="GO" id="GO:0009134">
    <property type="term" value="P:nucleoside diphosphate catabolic process"/>
    <property type="evidence" value="ECO:0007669"/>
    <property type="project" value="TreeGrafter"/>
</dbReference>
<gene>
    <name evidence="5" type="primary">ENTPD7</name>
    <name evidence="5" type="ORF">SNEC2469_LOCUS1329</name>
</gene>
<dbReference type="OrthoDB" id="6372431at2759"/>
<dbReference type="PANTHER" id="PTHR11782">
    <property type="entry name" value="ADENOSINE/GUANOSINE DIPHOSPHATASE"/>
    <property type="match status" value="1"/>
</dbReference>
<dbReference type="GO" id="GO:0016020">
    <property type="term" value="C:membrane"/>
    <property type="evidence" value="ECO:0007669"/>
    <property type="project" value="TreeGrafter"/>
</dbReference>
<reference evidence="5" key="1">
    <citation type="submission" date="2021-02" db="EMBL/GenBank/DDBJ databases">
        <authorList>
            <person name="Dougan E. K."/>
            <person name="Rhodes N."/>
            <person name="Thang M."/>
            <person name="Chan C."/>
        </authorList>
    </citation>
    <scope>NUCLEOTIDE SEQUENCE</scope>
</reference>
<feature type="binding site" evidence="4">
    <location>
        <begin position="78"/>
        <end position="82"/>
    </location>
    <ligand>
        <name>ATP</name>
        <dbReference type="ChEBI" id="CHEBI:30616"/>
    </ligand>
</feature>
<organism evidence="5 6">
    <name type="scientific">Symbiodinium necroappetens</name>
    <dbReference type="NCBI Taxonomy" id="1628268"/>
    <lineage>
        <taxon>Eukaryota</taxon>
        <taxon>Sar</taxon>
        <taxon>Alveolata</taxon>
        <taxon>Dinophyceae</taxon>
        <taxon>Suessiales</taxon>
        <taxon>Symbiodiniaceae</taxon>
        <taxon>Symbiodinium</taxon>
    </lineage>
</organism>
<evidence type="ECO:0000256" key="1">
    <source>
        <dbReference type="ARBA" id="ARBA00009283"/>
    </source>
</evidence>
<feature type="non-terminal residue" evidence="5">
    <location>
        <position position="281"/>
    </location>
</feature>
<comment type="similarity">
    <text evidence="1">Belongs to the GDA1/CD39 NTPase family.</text>
</comment>
<dbReference type="Pfam" id="PF01150">
    <property type="entry name" value="GDA1_CD39"/>
    <property type="match status" value="1"/>
</dbReference>
<protein>
    <submittedName>
        <fullName evidence="5">ENTPD7 protein</fullName>
    </submittedName>
</protein>
<dbReference type="GO" id="GO:0017110">
    <property type="term" value="F:nucleoside diphosphate phosphatase activity"/>
    <property type="evidence" value="ECO:0007669"/>
    <property type="project" value="TreeGrafter"/>
</dbReference>
<dbReference type="Gene3D" id="3.30.420.150">
    <property type="entry name" value="Exopolyphosphatase. Domain 2"/>
    <property type="match status" value="1"/>
</dbReference>
<evidence type="ECO:0000313" key="5">
    <source>
        <dbReference type="EMBL" id="CAE7195748.1"/>
    </source>
</evidence>
<dbReference type="GO" id="GO:0005524">
    <property type="term" value="F:ATP binding"/>
    <property type="evidence" value="ECO:0007669"/>
    <property type="project" value="UniProtKB-KW"/>
</dbReference>
<comment type="caution">
    <text evidence="5">The sequence shown here is derived from an EMBL/GenBank/DDBJ whole genome shotgun (WGS) entry which is preliminary data.</text>
</comment>
<dbReference type="InterPro" id="IPR000407">
    <property type="entry name" value="GDA1_CD39_NTPase"/>
</dbReference>
<evidence type="ECO:0000256" key="2">
    <source>
        <dbReference type="ARBA" id="ARBA00022801"/>
    </source>
</evidence>
<dbReference type="Proteomes" id="UP000601435">
    <property type="component" value="Unassembled WGS sequence"/>
</dbReference>